<reference evidence="3 4" key="1">
    <citation type="submission" date="2020-08" db="EMBL/GenBank/DDBJ databases">
        <title>Genomic Encyclopedia of Type Strains, Phase IV (KMG-IV): sequencing the most valuable type-strain genomes for metagenomic binning, comparative biology and taxonomic classification.</title>
        <authorList>
            <person name="Goeker M."/>
        </authorList>
    </citation>
    <scope>NUCLEOTIDE SEQUENCE [LARGE SCALE GENOMIC DNA]</scope>
    <source>
        <strain evidence="3 4">DSM 45385</strain>
    </source>
</reference>
<dbReference type="Gene3D" id="2.30.38.10">
    <property type="entry name" value="Luciferase, Domain 3"/>
    <property type="match status" value="1"/>
</dbReference>
<evidence type="ECO:0000259" key="2">
    <source>
        <dbReference type="Pfam" id="PF00501"/>
    </source>
</evidence>
<evidence type="ECO:0000313" key="4">
    <source>
        <dbReference type="Proteomes" id="UP000568380"/>
    </source>
</evidence>
<dbReference type="GO" id="GO:0005737">
    <property type="term" value="C:cytoplasm"/>
    <property type="evidence" value="ECO:0007669"/>
    <property type="project" value="TreeGrafter"/>
</dbReference>
<feature type="domain" description="AMP-dependent synthetase/ligase" evidence="2">
    <location>
        <begin position="12"/>
        <end position="84"/>
    </location>
</feature>
<dbReference type="Pfam" id="PF00501">
    <property type="entry name" value="AMP-binding"/>
    <property type="match status" value="2"/>
</dbReference>
<protein>
    <submittedName>
        <fullName evidence="3">Non-ribosomal peptide synthetase component F</fullName>
    </submittedName>
</protein>
<feature type="region of interest" description="Disordered" evidence="1">
    <location>
        <begin position="350"/>
        <end position="381"/>
    </location>
</feature>
<dbReference type="AlphaFoldDB" id="A0A7W8A0G3"/>
<dbReference type="GO" id="GO:0031177">
    <property type="term" value="F:phosphopantetheine binding"/>
    <property type="evidence" value="ECO:0007669"/>
    <property type="project" value="TreeGrafter"/>
</dbReference>
<dbReference type="GO" id="GO:0044550">
    <property type="term" value="P:secondary metabolite biosynthetic process"/>
    <property type="evidence" value="ECO:0007669"/>
    <property type="project" value="TreeGrafter"/>
</dbReference>
<comment type="caution">
    <text evidence="3">The sequence shown here is derived from an EMBL/GenBank/DDBJ whole genome shotgun (WGS) entry which is preliminary data.</text>
</comment>
<dbReference type="PANTHER" id="PTHR45527">
    <property type="entry name" value="NONRIBOSOMAL PEPTIDE SYNTHETASE"/>
    <property type="match status" value="1"/>
</dbReference>
<dbReference type="EMBL" id="JACHIN010000002">
    <property type="protein sequence ID" value="MBB5076729.1"/>
    <property type="molecule type" value="Genomic_DNA"/>
</dbReference>
<evidence type="ECO:0000313" key="3">
    <source>
        <dbReference type="EMBL" id="MBB5076729.1"/>
    </source>
</evidence>
<dbReference type="PANTHER" id="PTHR45527:SF1">
    <property type="entry name" value="FATTY ACID SYNTHASE"/>
    <property type="match status" value="1"/>
</dbReference>
<gene>
    <name evidence="3" type="ORF">HNR40_002193</name>
</gene>
<dbReference type="GO" id="GO:0043041">
    <property type="term" value="P:amino acid activation for nonribosomal peptide biosynthetic process"/>
    <property type="evidence" value="ECO:0007669"/>
    <property type="project" value="TreeGrafter"/>
</dbReference>
<dbReference type="InterPro" id="IPR000873">
    <property type="entry name" value="AMP-dep_synth/lig_dom"/>
</dbReference>
<keyword evidence="4" id="KW-1185">Reference proteome</keyword>
<dbReference type="Gene3D" id="3.40.50.980">
    <property type="match status" value="3"/>
</dbReference>
<organism evidence="3 4">
    <name type="scientific">Nonomuraea endophytica</name>
    <dbReference type="NCBI Taxonomy" id="714136"/>
    <lineage>
        <taxon>Bacteria</taxon>
        <taxon>Bacillati</taxon>
        <taxon>Actinomycetota</taxon>
        <taxon>Actinomycetes</taxon>
        <taxon>Streptosporangiales</taxon>
        <taxon>Streptosporangiaceae</taxon>
        <taxon>Nonomuraea</taxon>
    </lineage>
</organism>
<feature type="domain" description="AMP-dependent synthetase/ligase" evidence="2">
    <location>
        <begin position="124"/>
        <end position="311"/>
    </location>
</feature>
<sequence length="381" mass="39864">MYTPVHELVAAHALAGPDRVAVVRDGVALTYGELNSLAQRLARRLIARGVRPETPVGVLLDRSAEFVLAALAVLKAAGAYVPCGLISTELVITARTLDGDGPVTPGPLPTVRPGNLACVLAPRVAVPHAGITRLVHDPAYVSLNAGESVLHASPVTRDTAAFEIWGALANGARLVVAPPGRTSPGELGALLREERVTTAFLSTWSFHRMVEERLPDLAGLRQVLTRGGVLSPAHARTFVRAHPRTALINVYGAAEMTAFVTSHLVSQGAAATILIGRPIDGTRVRVLDENLNPATTGHLYAGGPGLARGYHGDPAMTAARFVPDPRGRGERLFATGALVRVLSGGAIELLGHTGRPPRGAGDPGGRSHRARRPPRALSFGA</sequence>
<evidence type="ECO:0000256" key="1">
    <source>
        <dbReference type="SAM" id="MobiDB-lite"/>
    </source>
</evidence>
<dbReference type="SUPFAM" id="SSF56801">
    <property type="entry name" value="Acetyl-CoA synthetase-like"/>
    <property type="match status" value="1"/>
</dbReference>
<dbReference type="RefSeq" id="WP_184960289.1">
    <property type="nucleotide sequence ID" value="NZ_JACHIN010000002.1"/>
</dbReference>
<accession>A0A7W8A0G3</accession>
<dbReference type="Proteomes" id="UP000568380">
    <property type="component" value="Unassembled WGS sequence"/>
</dbReference>
<name>A0A7W8A0G3_9ACTN</name>
<proteinExistence type="predicted"/>